<dbReference type="InterPro" id="IPR029061">
    <property type="entry name" value="THDP-binding"/>
</dbReference>
<dbReference type="FunFam" id="3.40.50.920:FF:000013">
    <property type="entry name" value="Ferredoxin oxidoreductase alpha subunit"/>
    <property type="match status" value="1"/>
</dbReference>
<dbReference type="GO" id="GO:0016491">
    <property type="term" value="F:oxidoreductase activity"/>
    <property type="evidence" value="ECO:0007669"/>
    <property type="project" value="UniProtKB-KW"/>
</dbReference>
<dbReference type="OrthoDB" id="9794954at2"/>
<evidence type="ECO:0000313" key="4">
    <source>
        <dbReference type="EMBL" id="SDC49302.1"/>
    </source>
</evidence>
<dbReference type="NCBIfam" id="NF006412">
    <property type="entry name" value="PRK08659.1"/>
    <property type="match status" value="1"/>
</dbReference>
<dbReference type="PANTHER" id="PTHR43088">
    <property type="entry name" value="SUBUNIT OF PYRUVATE:FLAVODOXIN OXIDOREDUCTASE-RELATED"/>
    <property type="match status" value="1"/>
</dbReference>
<evidence type="ECO:0000313" key="5">
    <source>
        <dbReference type="EMBL" id="TGG87538.1"/>
    </source>
</evidence>
<dbReference type="CDD" id="cd07034">
    <property type="entry name" value="TPP_PYR_PFOR_IOR-alpha_like"/>
    <property type="match status" value="1"/>
</dbReference>
<evidence type="ECO:0000259" key="3">
    <source>
        <dbReference type="Pfam" id="PF17147"/>
    </source>
</evidence>
<dbReference type="Pfam" id="PF01855">
    <property type="entry name" value="POR_N"/>
    <property type="match status" value="1"/>
</dbReference>
<feature type="domain" description="Pyruvate flavodoxin/ferredoxin oxidoreductase pyrimidine binding" evidence="2">
    <location>
        <begin position="15"/>
        <end position="244"/>
    </location>
</feature>
<protein>
    <submittedName>
        <fullName evidence="5">2-oxoacid:acceptor oxidoreductase subunit alpha</fullName>
    </submittedName>
    <submittedName>
        <fullName evidence="4">2-oxoglutarate ferredoxin oxidoreductase, alpha subunit</fullName>
    </submittedName>
</protein>
<keyword evidence="1" id="KW-0560">Oxidoreductase</keyword>
<proteinExistence type="predicted"/>
<dbReference type="PANTHER" id="PTHR43088:SF1">
    <property type="entry name" value="SUBUNIT OF PYRUVATE:FLAVODOXIN OXIDOREDUCTASE"/>
    <property type="match status" value="1"/>
</dbReference>
<evidence type="ECO:0000256" key="1">
    <source>
        <dbReference type="ARBA" id="ARBA00023002"/>
    </source>
</evidence>
<reference evidence="4 6" key="1">
    <citation type="submission" date="2016-10" db="EMBL/GenBank/DDBJ databases">
        <authorList>
            <person name="de Groot N.N."/>
        </authorList>
    </citation>
    <scope>NUCLEOTIDE SEQUENCE [LARGE SCALE GENOMIC DNA]</scope>
    <source>
        <strain evidence="4 6">WG14</strain>
    </source>
</reference>
<evidence type="ECO:0000313" key="7">
    <source>
        <dbReference type="Proteomes" id="UP000297288"/>
    </source>
</evidence>
<feature type="domain" description="Pyruvate:ferredoxin oxidoreductase core" evidence="3">
    <location>
        <begin position="277"/>
        <end position="371"/>
    </location>
</feature>
<dbReference type="SUPFAM" id="SSF52518">
    <property type="entry name" value="Thiamin diphosphate-binding fold (THDP-binding)"/>
    <property type="match status" value="1"/>
</dbReference>
<dbReference type="RefSeq" id="WP_091403631.1">
    <property type="nucleotide sequence ID" value="NZ_FMYV01000004.1"/>
</dbReference>
<dbReference type="InterPro" id="IPR052368">
    <property type="entry name" value="2-oxoacid_oxidoreductase"/>
</dbReference>
<reference evidence="5 7" key="2">
    <citation type="submission" date="2019-04" db="EMBL/GenBank/DDBJ databases">
        <title>Draft genome sequence data and analysis of a Fermenting Bacterium, Geotoga petraea strain HO-Geo1, isolated from heavy-oil petroleum reservoir in Russia.</title>
        <authorList>
            <person name="Grouzdev D.S."/>
            <person name="Semenova E.M."/>
            <person name="Sokolova D.S."/>
            <person name="Tourova T.P."/>
            <person name="Poltaraus A.B."/>
            <person name="Nazina T.N."/>
        </authorList>
    </citation>
    <scope>NUCLEOTIDE SEQUENCE [LARGE SCALE GENOMIC DNA]</scope>
    <source>
        <strain evidence="5 7">HO-Geo1</strain>
    </source>
</reference>
<evidence type="ECO:0000259" key="2">
    <source>
        <dbReference type="Pfam" id="PF01855"/>
    </source>
</evidence>
<gene>
    <name evidence="5" type="ORF">E4650_07275</name>
    <name evidence="4" type="ORF">SAMN04488588_1207</name>
</gene>
<evidence type="ECO:0000313" key="6">
    <source>
        <dbReference type="Proteomes" id="UP000199322"/>
    </source>
</evidence>
<name>A0A1G6M183_9BACT</name>
<dbReference type="Proteomes" id="UP000199322">
    <property type="component" value="Unassembled WGS sequence"/>
</dbReference>
<dbReference type="InterPro" id="IPR033412">
    <property type="entry name" value="PFOR_II"/>
</dbReference>
<dbReference type="Gene3D" id="3.40.50.970">
    <property type="match status" value="1"/>
</dbReference>
<sequence>MGKMYFMQGNEAAAKAAITAGCRFFAGYPITPSTEVAETMARELPKVGGTFIQMEDEIASAAAIIGASLAGKKSMTATSGPGFSLMQEALGYGIMTETPCVFVDVMRGGPSTGMPTKPAQGDIMQVRWGTHGDHQIIVIYPSTVEEVYKHTITAFNYAEKYRTPVVLLMDETLGHMRESFYLDYEDEYPENIERIKEKDIEDEELFHPFDVEDSAAINPLAEMGKTRFHVSGLVHDETGFPVRNPNMSQKMIDHLDSKIRLYTEEISIYDEYMLHDAEIVVVAYGSTARSALRAVKKARADKIPVGLFKPITMWPVPTSRIKRIFRNSTAVIVPELNLGQYVHEMSKLNKQNKHIESLTKTNGELFTPDEILKSIIKTWIQITEM</sequence>
<dbReference type="Gene3D" id="3.40.50.920">
    <property type="match status" value="1"/>
</dbReference>
<dbReference type="InterPro" id="IPR009014">
    <property type="entry name" value="Transketo_C/PFOR_II"/>
</dbReference>
<dbReference type="Proteomes" id="UP000297288">
    <property type="component" value="Unassembled WGS sequence"/>
</dbReference>
<dbReference type="STRING" id="28234.SAMN04488588_1207"/>
<dbReference type="FunFam" id="3.40.50.970:FF:000022">
    <property type="entry name" value="2-oxoglutarate ferredoxin oxidoreductase alpha subunit"/>
    <property type="match status" value="1"/>
</dbReference>
<dbReference type="SUPFAM" id="SSF52922">
    <property type="entry name" value="TK C-terminal domain-like"/>
    <property type="match status" value="1"/>
</dbReference>
<dbReference type="EMBL" id="FMYV01000004">
    <property type="protein sequence ID" value="SDC49302.1"/>
    <property type="molecule type" value="Genomic_DNA"/>
</dbReference>
<dbReference type="EMBL" id="SRME01000004">
    <property type="protein sequence ID" value="TGG87538.1"/>
    <property type="molecule type" value="Genomic_DNA"/>
</dbReference>
<keyword evidence="6" id="KW-1185">Reference proteome</keyword>
<organism evidence="4 6">
    <name type="scientific">Geotoga petraea</name>
    <dbReference type="NCBI Taxonomy" id="28234"/>
    <lineage>
        <taxon>Bacteria</taxon>
        <taxon>Thermotogati</taxon>
        <taxon>Thermotogota</taxon>
        <taxon>Thermotogae</taxon>
        <taxon>Petrotogales</taxon>
        <taxon>Petrotogaceae</taxon>
        <taxon>Geotoga</taxon>
    </lineage>
</organism>
<dbReference type="Pfam" id="PF17147">
    <property type="entry name" value="PFOR_II"/>
    <property type="match status" value="1"/>
</dbReference>
<accession>A0A1G6M183</accession>
<dbReference type="InterPro" id="IPR002880">
    <property type="entry name" value="Pyrv_Fd/Flavodoxin_OxRdtase_N"/>
</dbReference>
<dbReference type="AlphaFoldDB" id="A0A1G6M183"/>